<gene>
    <name evidence="2" type="ORF">P775_23150</name>
</gene>
<name>A0A2G8R8C1_9RHOB</name>
<dbReference type="Pfam" id="PF12802">
    <property type="entry name" value="MarR_2"/>
    <property type="match status" value="1"/>
</dbReference>
<dbReference type="RefSeq" id="WP_099913015.1">
    <property type="nucleotide sequence ID" value="NZ_AWWI01000156.1"/>
</dbReference>
<dbReference type="PRINTS" id="PR00598">
    <property type="entry name" value="HTHMARR"/>
</dbReference>
<evidence type="ECO:0000259" key="1">
    <source>
        <dbReference type="PROSITE" id="PS50995"/>
    </source>
</evidence>
<sequence>MTADPKDMLERAFSSELGPLMALSHIVLVNNEITNRFIEKTYDMPVQAWSSLYAVVHFPGLLARDIRVLFPRPQNSISRAVALLQDRGLIRDAPMKGDSRAKHLYATEAGQALLSEIEARISLRQGEIFGTLSESERCELLRLCRKVIKSDTLRQAASLD</sequence>
<keyword evidence="3" id="KW-1185">Reference proteome</keyword>
<organism evidence="2 3">
    <name type="scientific">Puniceibacterium antarcticum</name>
    <dbReference type="NCBI Taxonomy" id="1206336"/>
    <lineage>
        <taxon>Bacteria</taxon>
        <taxon>Pseudomonadati</taxon>
        <taxon>Pseudomonadota</taxon>
        <taxon>Alphaproteobacteria</taxon>
        <taxon>Rhodobacterales</taxon>
        <taxon>Paracoccaceae</taxon>
        <taxon>Puniceibacterium</taxon>
    </lineage>
</organism>
<dbReference type="AlphaFoldDB" id="A0A2G8R8C1"/>
<comment type="caution">
    <text evidence="2">The sequence shown here is derived from an EMBL/GenBank/DDBJ whole genome shotgun (WGS) entry which is preliminary data.</text>
</comment>
<accession>A0A2G8R8C1</accession>
<dbReference type="InterPro" id="IPR036388">
    <property type="entry name" value="WH-like_DNA-bd_sf"/>
</dbReference>
<dbReference type="Proteomes" id="UP000231259">
    <property type="component" value="Unassembled WGS sequence"/>
</dbReference>
<protein>
    <recommendedName>
        <fullName evidence="1">HTH marR-type domain-containing protein</fullName>
    </recommendedName>
</protein>
<dbReference type="EMBL" id="AWWI01000156">
    <property type="protein sequence ID" value="PIL17787.1"/>
    <property type="molecule type" value="Genomic_DNA"/>
</dbReference>
<dbReference type="InterPro" id="IPR036390">
    <property type="entry name" value="WH_DNA-bd_sf"/>
</dbReference>
<dbReference type="PROSITE" id="PS50995">
    <property type="entry name" value="HTH_MARR_2"/>
    <property type="match status" value="1"/>
</dbReference>
<dbReference type="SUPFAM" id="SSF46785">
    <property type="entry name" value="Winged helix' DNA-binding domain"/>
    <property type="match status" value="1"/>
</dbReference>
<evidence type="ECO:0000313" key="3">
    <source>
        <dbReference type="Proteomes" id="UP000231259"/>
    </source>
</evidence>
<feature type="domain" description="HTH marR-type" evidence="1">
    <location>
        <begin position="14"/>
        <end position="149"/>
    </location>
</feature>
<dbReference type="OrthoDB" id="7840336at2"/>
<dbReference type="GO" id="GO:0003700">
    <property type="term" value="F:DNA-binding transcription factor activity"/>
    <property type="evidence" value="ECO:0007669"/>
    <property type="project" value="InterPro"/>
</dbReference>
<dbReference type="SMART" id="SM00347">
    <property type="entry name" value="HTH_MARR"/>
    <property type="match status" value="1"/>
</dbReference>
<dbReference type="Gene3D" id="1.10.10.10">
    <property type="entry name" value="Winged helix-like DNA-binding domain superfamily/Winged helix DNA-binding domain"/>
    <property type="match status" value="1"/>
</dbReference>
<dbReference type="InterPro" id="IPR000835">
    <property type="entry name" value="HTH_MarR-typ"/>
</dbReference>
<evidence type="ECO:0000313" key="2">
    <source>
        <dbReference type="EMBL" id="PIL17787.1"/>
    </source>
</evidence>
<reference evidence="2 3" key="1">
    <citation type="submission" date="2013-09" db="EMBL/GenBank/DDBJ databases">
        <title>Genome sequencing of Phaeobacter antarcticus sp. nov. SM1211.</title>
        <authorList>
            <person name="Zhang X.-Y."/>
            <person name="Liu C."/>
            <person name="Chen X.-L."/>
            <person name="Xie B.-B."/>
            <person name="Qin Q.-L."/>
            <person name="Rong J.-C."/>
            <person name="Zhang Y.-Z."/>
        </authorList>
    </citation>
    <scope>NUCLEOTIDE SEQUENCE [LARGE SCALE GENOMIC DNA]</scope>
    <source>
        <strain evidence="2 3">SM1211</strain>
    </source>
</reference>
<proteinExistence type="predicted"/>